<feature type="transmembrane region" description="Helical" evidence="14">
    <location>
        <begin position="1419"/>
        <end position="1438"/>
    </location>
</feature>
<evidence type="ECO:0000256" key="7">
    <source>
        <dbReference type="ARBA" id="ARBA00022840"/>
    </source>
</evidence>
<dbReference type="Pfam" id="PF07727">
    <property type="entry name" value="RVT_2"/>
    <property type="match status" value="1"/>
</dbReference>
<dbReference type="SUPFAM" id="SSF81653">
    <property type="entry name" value="Calcium ATPase, transduction domain A"/>
    <property type="match status" value="1"/>
</dbReference>
<evidence type="ECO:0000256" key="14">
    <source>
        <dbReference type="SAM" id="Phobius"/>
    </source>
</evidence>
<feature type="transmembrane region" description="Helical" evidence="14">
    <location>
        <begin position="167"/>
        <end position="188"/>
    </location>
</feature>
<dbReference type="SUPFAM" id="SSF56784">
    <property type="entry name" value="HAD-like"/>
    <property type="match status" value="1"/>
</dbReference>
<dbReference type="PRINTS" id="PR00119">
    <property type="entry name" value="CATATPASE"/>
</dbReference>
<feature type="domain" description="Reverse transcriptase Ty1/copia-type" evidence="16">
    <location>
        <begin position="392"/>
        <end position="633"/>
    </location>
</feature>
<keyword evidence="10 14" id="KW-1133">Transmembrane helix</keyword>
<dbReference type="SUPFAM" id="SSF56672">
    <property type="entry name" value="DNA/RNA polymerases"/>
    <property type="match status" value="1"/>
</dbReference>
<dbReference type="PANTHER" id="PTHR45630">
    <property type="entry name" value="CATION-TRANSPORTING ATPASE-RELATED"/>
    <property type="match status" value="1"/>
</dbReference>
<feature type="transmembrane region" description="Helical" evidence="14">
    <location>
        <begin position="200"/>
        <end position="223"/>
    </location>
</feature>
<comment type="catalytic activity">
    <reaction evidence="12">
        <text>ATP + H2O = ADP + phosphate + H(+)</text>
        <dbReference type="Rhea" id="RHEA:13065"/>
        <dbReference type="ChEBI" id="CHEBI:15377"/>
        <dbReference type="ChEBI" id="CHEBI:15378"/>
        <dbReference type="ChEBI" id="CHEBI:30616"/>
        <dbReference type="ChEBI" id="CHEBI:43474"/>
        <dbReference type="ChEBI" id="CHEBI:456216"/>
    </reaction>
</comment>
<feature type="transmembrane region" description="Helical" evidence="14">
    <location>
        <begin position="1346"/>
        <end position="1369"/>
    </location>
</feature>
<dbReference type="EMBL" id="CP092864">
    <property type="protein sequence ID" value="UYV64215.1"/>
    <property type="molecule type" value="Genomic_DNA"/>
</dbReference>
<keyword evidence="7" id="KW-0067">ATP-binding</keyword>
<dbReference type="Gene3D" id="2.70.150.10">
    <property type="entry name" value="Calcium-transporting ATPase, cytoplasmic transduction domain A"/>
    <property type="match status" value="1"/>
</dbReference>
<evidence type="ECO:0000256" key="13">
    <source>
        <dbReference type="SAM" id="MobiDB-lite"/>
    </source>
</evidence>
<keyword evidence="11 14" id="KW-0472">Membrane</keyword>
<dbReference type="SUPFAM" id="SSF81665">
    <property type="entry name" value="Calcium ATPase, transmembrane domain M"/>
    <property type="match status" value="1"/>
</dbReference>
<dbReference type="InterPro" id="IPR018303">
    <property type="entry name" value="ATPase_P-typ_P_site"/>
</dbReference>
<evidence type="ECO:0000256" key="6">
    <source>
        <dbReference type="ARBA" id="ARBA00022741"/>
    </source>
</evidence>
<evidence type="ECO:0000313" key="17">
    <source>
        <dbReference type="EMBL" id="UYV64215.1"/>
    </source>
</evidence>
<evidence type="ECO:0000256" key="12">
    <source>
        <dbReference type="ARBA" id="ARBA00049360"/>
    </source>
</evidence>
<dbReference type="InterPro" id="IPR006544">
    <property type="entry name" value="P-type_TPase_V"/>
</dbReference>
<evidence type="ECO:0000256" key="3">
    <source>
        <dbReference type="ARBA" id="ARBA00022553"/>
    </source>
</evidence>
<evidence type="ECO:0000256" key="1">
    <source>
        <dbReference type="ARBA" id="ARBA00004141"/>
    </source>
</evidence>
<dbReference type="NCBIfam" id="TIGR01494">
    <property type="entry name" value="ATPase_P-type"/>
    <property type="match status" value="2"/>
</dbReference>
<gene>
    <name evidence="17" type="ORF">LAZ67_2007057</name>
</gene>
<evidence type="ECO:0000256" key="2">
    <source>
        <dbReference type="ARBA" id="ARBA00006000"/>
    </source>
</evidence>
<dbReference type="CDD" id="cd09272">
    <property type="entry name" value="RNase_HI_RT_Ty1"/>
    <property type="match status" value="1"/>
</dbReference>
<keyword evidence="3" id="KW-0597">Phosphoprotein</keyword>
<evidence type="ECO:0000313" key="18">
    <source>
        <dbReference type="Proteomes" id="UP001235939"/>
    </source>
</evidence>
<feature type="region of interest" description="Disordered" evidence="13">
    <location>
        <begin position="1570"/>
        <end position="1589"/>
    </location>
</feature>
<dbReference type="PROSITE" id="PS00154">
    <property type="entry name" value="ATPASE_E1_E2"/>
    <property type="match status" value="1"/>
</dbReference>
<reference evidence="17 18" key="1">
    <citation type="submission" date="2022-01" db="EMBL/GenBank/DDBJ databases">
        <title>A chromosomal length assembly of Cordylochernes scorpioides.</title>
        <authorList>
            <person name="Zeh D."/>
            <person name="Zeh J."/>
        </authorList>
    </citation>
    <scope>NUCLEOTIDE SEQUENCE [LARGE SCALE GENOMIC DNA]</scope>
    <source>
        <strain evidence="17">IN4F17</strain>
        <tissue evidence="17">Whole Body</tissue>
    </source>
</reference>
<feature type="transmembrane region" description="Helical" evidence="14">
    <location>
        <begin position="1389"/>
        <end position="1407"/>
    </location>
</feature>
<sequence>MSFIWKLQLELFIYAYENQTALRNTVHLTDVVTILHNSNELEQVPSEHLVPGDIIVLPRRGGCIMQCDAVLISGNCIVNESMLTGESVPVTKTPLLYQADDHYQVKEHAKHTLFCGTTLIQTRYLGTELVKAVVIRTGFETAKGELVRSIMFPKPVDFQFNRHIHKFILCLASLASIGFLYTVVLKAMRRVSAGSIALRAFDLITIVIPPALPAAMTIGIVFAQRRLKLHHNIYCISPRSINISGCLSCVCFDKTGTLTEDGLDLWGVVPVAEARLWDWKTRKIRISKDVTFDEKATPHSDRESTKPKEIIFQINSAPDESPVATTNIPVQEMLPVSDISSHPMITRSKVSNSQCNFALADEPSNYIDAITSSDSERWKLAMDEEIDALNKNKTWTLERLADGHKPIGCKWVYKIKTESDGTIQRFKARLVAKGYSQIKNVEYFDTFSPVVRYDSLRILLSHAASERMFLKQFDVKTAFLNGELEELVYLEQPEGYKRDDNSCYRLHKSLYGLRQSSRNWNKKFTNFLYSHNFKTSDADPCIFIGTHNDSNVILALYVDDGIILSKDKEAIAIIMDELEHAFDITSGSVNFFVGLQIEQSEDRASIFIHQSSYIDKILSKFNMADCIPASVPMDPSVILTKQDCPTPEQKEKMPKFPFREAVGSLMFASCVSRPDITYAVSQVSKFLEYPGPAHCTTVKNIFRYLKGTPHMGILFTGQDQLVGYSDSDFARDVDSRKSTTGYAFMMNGGTVSWASQRQPIIALSTTESEYIAACSAAKELIWIRRLLQGIGCDITKETELFIDNQAAIKLVENPVFHKRTKHIDVRYHFIRSKHEEGELKVHHVCSSEQLADIMTKPLPRNKFHYLRGLLNILDREGVFQEPVQEPAVGLQPSSELLVGLASCHSITRIDGVLSGDPLDLKMFEATSWELEECEVEDTLKYELVTPTVVRPASASAGLTEGQVLGLEPPPLEVGIVRQFPFSSSLGRMTVIVRILGAPHFSAFTKGAPETVAPLCLPETVPPDFRLVLQQYTERGLRVLALAGRHLPAGMNYTKLQRAPREDIETGLTFLGLLAMENRLKPETAPVLATLHAAAIRTVMVTGDNLQTAVSVARDCGMIAKHHQVVILETNLAGALTWHYSAHPPATPASPPDGLAIIMEAPSAITHLALTGKTFSHIQEHFPDLLPKIAVRGTVFARMAPQQKQHLVESLQELGYYVAMCGDGANDCGALKAAHAGISLSEAEASVASPFTSKSPNISCVPALIREGRAALVTSFGVLKYMACYSLTQFSSVIILYSLHSNLTDMEFLYIDLFLITVFAAVFGRTEPHPSLSKRPPPSSLMTPTPLVSLLVQVVLVIGWQMAAVVLLWQQPWYEPHGPTDTSDACHDNLAIFSVSVFQYITLAIIFSQGAPYRKPIYTNWSLTLSLAAMTVFSAYLVLWPHPWLAQLLEVFGHSEFARTYDKEIILLAFTQPLTNMRRLLHSVLTCPFLPYIDAVLAYISDDKVGKLVAEELHVANSTLQFRGWMVLLAVGQFVVALFVERILVGKLLFHKWRPRHPPRFQQLEQETKGAPTWLPVPPTPDHILESHKL</sequence>
<dbReference type="InterPro" id="IPR008250">
    <property type="entry name" value="ATPase_P-typ_transduc_dom_A_sf"/>
</dbReference>
<dbReference type="InterPro" id="IPR036412">
    <property type="entry name" value="HAD-like_sf"/>
</dbReference>
<evidence type="ECO:0000256" key="9">
    <source>
        <dbReference type="ARBA" id="ARBA00022967"/>
    </source>
</evidence>
<keyword evidence="9" id="KW-1278">Translocase</keyword>
<feature type="transmembrane region" description="Helical" evidence="14">
    <location>
        <begin position="1524"/>
        <end position="1549"/>
    </location>
</feature>
<keyword evidence="6" id="KW-0547">Nucleotide-binding</keyword>
<keyword evidence="5" id="KW-0479">Metal-binding</keyword>
<dbReference type="Pfam" id="PF13246">
    <property type="entry name" value="Cation_ATPase"/>
    <property type="match status" value="1"/>
</dbReference>
<organism evidence="17 18">
    <name type="scientific">Cordylochernes scorpioides</name>
    <dbReference type="NCBI Taxonomy" id="51811"/>
    <lineage>
        <taxon>Eukaryota</taxon>
        <taxon>Metazoa</taxon>
        <taxon>Ecdysozoa</taxon>
        <taxon>Arthropoda</taxon>
        <taxon>Chelicerata</taxon>
        <taxon>Arachnida</taxon>
        <taxon>Pseudoscorpiones</taxon>
        <taxon>Cheliferoidea</taxon>
        <taxon>Chernetidae</taxon>
        <taxon>Cordylochernes</taxon>
    </lineage>
</organism>
<keyword evidence="4 14" id="KW-0812">Transmembrane</keyword>
<evidence type="ECO:0000259" key="15">
    <source>
        <dbReference type="Pfam" id="PF00122"/>
    </source>
</evidence>
<dbReference type="Gene3D" id="3.40.50.1000">
    <property type="entry name" value="HAD superfamily/HAD-like"/>
    <property type="match status" value="1"/>
</dbReference>
<dbReference type="Pfam" id="PF00122">
    <property type="entry name" value="E1-E2_ATPase"/>
    <property type="match status" value="1"/>
</dbReference>
<dbReference type="Proteomes" id="UP001235939">
    <property type="component" value="Chromosome 02"/>
</dbReference>
<dbReference type="InterPro" id="IPR023214">
    <property type="entry name" value="HAD_sf"/>
</dbReference>
<keyword evidence="18" id="KW-1185">Reference proteome</keyword>
<evidence type="ECO:0000259" key="16">
    <source>
        <dbReference type="Pfam" id="PF07727"/>
    </source>
</evidence>
<dbReference type="Gene3D" id="3.40.1110.10">
    <property type="entry name" value="Calcium-transporting ATPase, cytoplasmic domain N"/>
    <property type="match status" value="1"/>
</dbReference>
<keyword evidence="8" id="KW-0460">Magnesium</keyword>
<dbReference type="InterPro" id="IPR013103">
    <property type="entry name" value="RVT_2"/>
</dbReference>
<protein>
    <submittedName>
        <fullName evidence="17">ATP13A3</fullName>
    </submittedName>
</protein>
<evidence type="ECO:0000256" key="4">
    <source>
        <dbReference type="ARBA" id="ARBA00022692"/>
    </source>
</evidence>
<comment type="subcellular location">
    <subcellularLocation>
        <location evidence="1">Membrane</location>
        <topology evidence="1">Multi-pass membrane protein</topology>
    </subcellularLocation>
</comment>
<evidence type="ECO:0000256" key="11">
    <source>
        <dbReference type="ARBA" id="ARBA00023136"/>
    </source>
</evidence>
<dbReference type="PANTHER" id="PTHR45630:SF8">
    <property type="entry name" value="CATION-TRANSPORTING ATPASE"/>
    <property type="match status" value="1"/>
</dbReference>
<dbReference type="InterPro" id="IPR023299">
    <property type="entry name" value="ATPase_P-typ_cyto_dom_N"/>
</dbReference>
<evidence type="ECO:0000256" key="5">
    <source>
        <dbReference type="ARBA" id="ARBA00022723"/>
    </source>
</evidence>
<feature type="transmembrane region" description="Helical" evidence="14">
    <location>
        <begin position="1308"/>
        <end position="1325"/>
    </location>
</feature>
<feature type="domain" description="P-type ATPase A" evidence="15">
    <location>
        <begin position="32"/>
        <end position="150"/>
    </location>
</feature>
<accession>A0ABY6KAF6</accession>
<dbReference type="InterPro" id="IPR001757">
    <property type="entry name" value="P_typ_ATPase"/>
</dbReference>
<comment type="similarity">
    <text evidence="2">Belongs to the cation transport ATPase (P-type) (TC 3.A.3) family. Type V subfamily.</text>
</comment>
<evidence type="ECO:0000256" key="8">
    <source>
        <dbReference type="ARBA" id="ARBA00022842"/>
    </source>
</evidence>
<dbReference type="InterPro" id="IPR023298">
    <property type="entry name" value="ATPase_P-typ_TM_dom_sf"/>
</dbReference>
<dbReference type="InterPro" id="IPR059000">
    <property type="entry name" value="ATPase_P-type_domA"/>
</dbReference>
<evidence type="ECO:0000256" key="10">
    <source>
        <dbReference type="ARBA" id="ARBA00022989"/>
    </source>
</evidence>
<proteinExistence type="inferred from homology"/>
<name>A0ABY6KAF6_9ARAC</name>
<dbReference type="InterPro" id="IPR043502">
    <property type="entry name" value="DNA/RNA_pol_sf"/>
</dbReference>